<evidence type="ECO:0000256" key="6">
    <source>
        <dbReference type="SAM" id="MobiDB-lite"/>
    </source>
</evidence>
<dbReference type="SMART" id="SM00421">
    <property type="entry name" value="HTH_LUXR"/>
    <property type="match status" value="1"/>
</dbReference>
<dbReference type="InterPro" id="IPR016032">
    <property type="entry name" value="Sig_transdc_resp-reg_C-effctor"/>
</dbReference>
<dbReference type="Proteomes" id="UP000316196">
    <property type="component" value="Unassembled WGS sequence"/>
</dbReference>
<evidence type="ECO:0000313" key="10">
    <source>
        <dbReference type="Proteomes" id="UP000316196"/>
    </source>
</evidence>
<dbReference type="GO" id="GO:0006355">
    <property type="term" value="P:regulation of DNA-templated transcription"/>
    <property type="evidence" value="ECO:0007669"/>
    <property type="project" value="InterPro"/>
</dbReference>
<dbReference type="GO" id="GO:0003677">
    <property type="term" value="F:DNA binding"/>
    <property type="evidence" value="ECO:0007669"/>
    <property type="project" value="UniProtKB-KW"/>
</dbReference>
<proteinExistence type="predicted"/>
<dbReference type="Pfam" id="PF00072">
    <property type="entry name" value="Response_reg"/>
    <property type="match status" value="1"/>
</dbReference>
<dbReference type="PANTHER" id="PTHR43214">
    <property type="entry name" value="TWO-COMPONENT RESPONSE REGULATOR"/>
    <property type="match status" value="1"/>
</dbReference>
<dbReference type="Gene3D" id="3.40.50.2300">
    <property type="match status" value="1"/>
</dbReference>
<evidence type="ECO:0000256" key="3">
    <source>
        <dbReference type="ARBA" id="ARBA00023125"/>
    </source>
</evidence>
<dbReference type="Pfam" id="PF00196">
    <property type="entry name" value="GerE"/>
    <property type="match status" value="1"/>
</dbReference>
<dbReference type="SUPFAM" id="SSF52172">
    <property type="entry name" value="CheY-like"/>
    <property type="match status" value="1"/>
</dbReference>
<evidence type="ECO:0000256" key="2">
    <source>
        <dbReference type="ARBA" id="ARBA00023015"/>
    </source>
</evidence>
<dbReference type="PANTHER" id="PTHR43214:SF24">
    <property type="entry name" value="TRANSCRIPTIONAL REGULATORY PROTEIN NARL-RELATED"/>
    <property type="match status" value="1"/>
</dbReference>
<feature type="domain" description="Response regulatory" evidence="8">
    <location>
        <begin position="3"/>
        <end position="119"/>
    </location>
</feature>
<dbReference type="PROSITE" id="PS50043">
    <property type="entry name" value="HTH_LUXR_2"/>
    <property type="match status" value="1"/>
</dbReference>
<dbReference type="PROSITE" id="PS50110">
    <property type="entry name" value="RESPONSE_REGULATORY"/>
    <property type="match status" value="1"/>
</dbReference>
<evidence type="ECO:0000259" key="7">
    <source>
        <dbReference type="PROSITE" id="PS50043"/>
    </source>
</evidence>
<name>A0A542ZQR8_9ACTN</name>
<sequence length="225" mass="24129">MTTVLLVDDQRLVRTGFHTILDTEPGLDVVGEAENGEQAVRLAAELTPDVICMDVQMPVMDGIEATRRIVESGSPSAVLILTTFDDDDFLFRTLAAGASGFLLKSAGAEELIAAVQTLGRGDALLAPTVTRRVIQRFAATQQPRERVDDAGTAMGGNAPQPTVHLTPREREILGHMASGANNAEIAAELVVGESTIKTHVSNILMKLDARDRIQAVIWAHRHGFG</sequence>
<organism evidence="9 10">
    <name type="scientific">Propioniferax innocua</name>
    <dbReference type="NCBI Taxonomy" id="1753"/>
    <lineage>
        <taxon>Bacteria</taxon>
        <taxon>Bacillati</taxon>
        <taxon>Actinomycetota</taxon>
        <taxon>Actinomycetes</taxon>
        <taxon>Propionibacteriales</taxon>
        <taxon>Propionibacteriaceae</taxon>
        <taxon>Propioniferax</taxon>
    </lineage>
</organism>
<evidence type="ECO:0000256" key="4">
    <source>
        <dbReference type="ARBA" id="ARBA00023163"/>
    </source>
</evidence>
<dbReference type="EMBL" id="VFOR01000001">
    <property type="protein sequence ID" value="TQL62550.1"/>
    <property type="molecule type" value="Genomic_DNA"/>
</dbReference>
<dbReference type="InterPro" id="IPR039420">
    <property type="entry name" value="WalR-like"/>
</dbReference>
<keyword evidence="10" id="KW-1185">Reference proteome</keyword>
<dbReference type="InterPro" id="IPR001789">
    <property type="entry name" value="Sig_transdc_resp-reg_receiver"/>
</dbReference>
<keyword evidence="2" id="KW-0805">Transcription regulation</keyword>
<keyword evidence="3" id="KW-0238">DNA-binding</keyword>
<keyword evidence="1 5" id="KW-0597">Phosphoprotein</keyword>
<evidence type="ECO:0000259" key="8">
    <source>
        <dbReference type="PROSITE" id="PS50110"/>
    </source>
</evidence>
<dbReference type="InterPro" id="IPR000792">
    <property type="entry name" value="Tscrpt_reg_LuxR_C"/>
</dbReference>
<evidence type="ECO:0000256" key="5">
    <source>
        <dbReference type="PROSITE-ProRule" id="PRU00169"/>
    </source>
</evidence>
<gene>
    <name evidence="9" type="ORF">FB460_0330</name>
</gene>
<protein>
    <submittedName>
        <fullName evidence="9">LuxR family two component transcriptional regulator</fullName>
    </submittedName>
</protein>
<dbReference type="CDD" id="cd17535">
    <property type="entry name" value="REC_NarL-like"/>
    <property type="match status" value="1"/>
</dbReference>
<dbReference type="InterPro" id="IPR058245">
    <property type="entry name" value="NreC/VraR/RcsB-like_REC"/>
</dbReference>
<comment type="caution">
    <text evidence="9">The sequence shown here is derived from an EMBL/GenBank/DDBJ whole genome shotgun (WGS) entry which is preliminary data.</text>
</comment>
<evidence type="ECO:0000256" key="1">
    <source>
        <dbReference type="ARBA" id="ARBA00022553"/>
    </source>
</evidence>
<feature type="domain" description="HTH luxR-type" evidence="7">
    <location>
        <begin position="158"/>
        <end position="223"/>
    </location>
</feature>
<dbReference type="SUPFAM" id="SSF46894">
    <property type="entry name" value="C-terminal effector domain of the bipartite response regulators"/>
    <property type="match status" value="1"/>
</dbReference>
<reference evidence="9 10" key="1">
    <citation type="submission" date="2019-06" db="EMBL/GenBank/DDBJ databases">
        <title>Sequencing the genomes of 1000 actinobacteria strains.</title>
        <authorList>
            <person name="Klenk H.-P."/>
        </authorList>
    </citation>
    <scope>NUCLEOTIDE SEQUENCE [LARGE SCALE GENOMIC DNA]</scope>
    <source>
        <strain evidence="9 10">DSM 8251</strain>
    </source>
</reference>
<feature type="region of interest" description="Disordered" evidence="6">
    <location>
        <begin position="144"/>
        <end position="163"/>
    </location>
</feature>
<dbReference type="AlphaFoldDB" id="A0A542ZQR8"/>
<feature type="modified residue" description="4-aspartylphosphate" evidence="5">
    <location>
        <position position="54"/>
    </location>
</feature>
<keyword evidence="4" id="KW-0804">Transcription</keyword>
<dbReference type="RefSeq" id="WP_142092376.1">
    <property type="nucleotide sequence ID" value="NZ_BAAAMD010000001.1"/>
</dbReference>
<dbReference type="InterPro" id="IPR011006">
    <property type="entry name" value="CheY-like_superfamily"/>
</dbReference>
<dbReference type="SMART" id="SM00448">
    <property type="entry name" value="REC"/>
    <property type="match status" value="1"/>
</dbReference>
<dbReference type="GO" id="GO:0000160">
    <property type="term" value="P:phosphorelay signal transduction system"/>
    <property type="evidence" value="ECO:0007669"/>
    <property type="project" value="InterPro"/>
</dbReference>
<dbReference type="PRINTS" id="PR00038">
    <property type="entry name" value="HTHLUXR"/>
</dbReference>
<evidence type="ECO:0000313" key="9">
    <source>
        <dbReference type="EMBL" id="TQL62550.1"/>
    </source>
</evidence>
<dbReference type="OrthoDB" id="9808843at2"/>
<accession>A0A542ZQR8</accession>
<dbReference type="CDD" id="cd06170">
    <property type="entry name" value="LuxR_C_like"/>
    <property type="match status" value="1"/>
</dbReference>
<dbReference type="PROSITE" id="PS00622">
    <property type="entry name" value="HTH_LUXR_1"/>
    <property type="match status" value="1"/>
</dbReference>